<reference evidence="1 2" key="1">
    <citation type="submission" date="2016-10" db="EMBL/GenBank/DDBJ databases">
        <authorList>
            <person name="de Groot N.N."/>
        </authorList>
    </citation>
    <scope>NUCLEOTIDE SEQUENCE [LARGE SCALE GENOMIC DNA]</scope>
    <source>
        <strain evidence="1 2">DSM 43794</strain>
    </source>
</reference>
<proteinExistence type="predicted"/>
<sequence length="52" mass="5514">MQVKKVLAYTGAGFVAFLLIDRPGEAATALKATMNTVYNAADSLARFVAHLS</sequence>
<keyword evidence="2" id="KW-1185">Reference proteome</keyword>
<protein>
    <submittedName>
        <fullName evidence="1">Uncharacterized protein</fullName>
    </submittedName>
</protein>
<dbReference type="Proteomes" id="UP000217103">
    <property type="component" value="Unassembled WGS sequence"/>
</dbReference>
<name>A0A1H1CEV4_9ACTN</name>
<evidence type="ECO:0000313" key="1">
    <source>
        <dbReference type="EMBL" id="SDQ62737.1"/>
    </source>
</evidence>
<gene>
    <name evidence="1" type="ORF">SAMN04489764_1444</name>
</gene>
<dbReference type="EMBL" id="FNKK01000002">
    <property type="protein sequence ID" value="SDQ62737.1"/>
    <property type="molecule type" value="Genomic_DNA"/>
</dbReference>
<organism evidence="1 2">
    <name type="scientific">Thermostaphylospora chromogena</name>
    <dbReference type="NCBI Taxonomy" id="35622"/>
    <lineage>
        <taxon>Bacteria</taxon>
        <taxon>Bacillati</taxon>
        <taxon>Actinomycetota</taxon>
        <taxon>Actinomycetes</taxon>
        <taxon>Streptosporangiales</taxon>
        <taxon>Thermomonosporaceae</taxon>
        <taxon>Thermostaphylospora</taxon>
    </lineage>
</organism>
<dbReference type="AlphaFoldDB" id="A0A1H1CEV4"/>
<accession>A0A1H1CEV4</accession>
<dbReference type="RefSeq" id="WP_165634730.1">
    <property type="nucleotide sequence ID" value="NZ_FNKK01000002.1"/>
</dbReference>
<dbReference type="STRING" id="35622.SAMN04489764_1444"/>
<evidence type="ECO:0000313" key="2">
    <source>
        <dbReference type="Proteomes" id="UP000217103"/>
    </source>
</evidence>